<reference evidence="5 6" key="1">
    <citation type="journal article" date="2016" name="Genome Biol. Evol.">
        <title>Gene Family Evolution Reflects Adaptation to Soil Environmental Stressors in the Genome of the Collembolan Orchesella cincta.</title>
        <authorList>
            <person name="Faddeeva-Vakhrusheva A."/>
            <person name="Derks M.F."/>
            <person name="Anvar S.Y."/>
            <person name="Agamennone V."/>
            <person name="Suring W."/>
            <person name="Smit S."/>
            <person name="van Straalen N.M."/>
            <person name="Roelofs D."/>
        </authorList>
    </citation>
    <scope>NUCLEOTIDE SEQUENCE [LARGE SCALE GENOMIC DNA]</scope>
    <source>
        <tissue evidence="5">Mixed pool</tissue>
    </source>
</reference>
<sequence length="170" mass="18888">MTVDGIYVSQLCSASYGMKAFFDMMNDTPLKYMLLGDACTQRDTSLTLRGWPCSGSTTGNALPEQAPLLSCSQQLGRLVGTDGVRVVAAQSFADDISYHIHKLKEKDAYRENLYGKKYQWLIVAAYIPTWWRKQDDVNCTVEEVETALKGALLMDLLPLSSSSDITISAW</sequence>
<evidence type="ECO:0000313" key="5">
    <source>
        <dbReference type="EMBL" id="ODM88676.1"/>
    </source>
</evidence>
<evidence type="ECO:0000256" key="4">
    <source>
        <dbReference type="ARBA" id="ARBA00023224"/>
    </source>
</evidence>
<dbReference type="GO" id="GO:0004965">
    <property type="term" value="F:G protein-coupled GABA receptor activity"/>
    <property type="evidence" value="ECO:0007669"/>
    <property type="project" value="InterPro"/>
</dbReference>
<keyword evidence="6" id="KW-1185">Reference proteome</keyword>
<organism evidence="5 6">
    <name type="scientific">Orchesella cincta</name>
    <name type="common">Springtail</name>
    <name type="synonym">Podura cincta</name>
    <dbReference type="NCBI Taxonomy" id="48709"/>
    <lineage>
        <taxon>Eukaryota</taxon>
        <taxon>Metazoa</taxon>
        <taxon>Ecdysozoa</taxon>
        <taxon>Arthropoda</taxon>
        <taxon>Hexapoda</taxon>
        <taxon>Collembola</taxon>
        <taxon>Entomobryomorpha</taxon>
        <taxon>Entomobryoidea</taxon>
        <taxon>Orchesellidae</taxon>
        <taxon>Orchesellinae</taxon>
        <taxon>Orchesella</taxon>
    </lineage>
</organism>
<keyword evidence="3" id="KW-0325">Glycoprotein</keyword>
<dbReference type="Gene3D" id="3.40.50.2300">
    <property type="match status" value="1"/>
</dbReference>
<dbReference type="GO" id="GO:0007214">
    <property type="term" value="P:gamma-aminobutyric acid signaling pathway"/>
    <property type="evidence" value="ECO:0007669"/>
    <property type="project" value="TreeGrafter"/>
</dbReference>
<accession>A0A1D2M6T6</accession>
<comment type="caution">
    <text evidence="5">The sequence shown here is derived from an EMBL/GenBank/DDBJ whole genome shotgun (WGS) entry which is preliminary data.</text>
</comment>
<gene>
    <name evidence="5" type="ORF">Ocin01_18011</name>
</gene>
<dbReference type="EMBL" id="LJIJ01003330">
    <property type="protein sequence ID" value="ODM88676.1"/>
    <property type="molecule type" value="Genomic_DNA"/>
</dbReference>
<dbReference type="OrthoDB" id="2150267at2759"/>
<proteinExistence type="predicted"/>
<keyword evidence="2 5" id="KW-0675">Receptor</keyword>
<dbReference type="AlphaFoldDB" id="A0A1D2M6T6"/>
<dbReference type="PANTHER" id="PTHR10519:SF74">
    <property type="entry name" value="GAMMA-AMINOBUTYRIC ACID TYPE B RECEPTOR SUBUNIT 2"/>
    <property type="match status" value="1"/>
</dbReference>
<dbReference type="PANTHER" id="PTHR10519">
    <property type="entry name" value="GABA-B RECEPTOR"/>
    <property type="match status" value="1"/>
</dbReference>
<dbReference type="STRING" id="48709.A0A1D2M6T6"/>
<name>A0A1D2M6T6_ORCCI</name>
<keyword evidence="1" id="KW-0297">G-protein coupled receptor</keyword>
<keyword evidence="4" id="KW-0807">Transducer</keyword>
<evidence type="ECO:0000256" key="1">
    <source>
        <dbReference type="ARBA" id="ARBA00023040"/>
    </source>
</evidence>
<dbReference type="Proteomes" id="UP000094527">
    <property type="component" value="Unassembled WGS sequence"/>
</dbReference>
<dbReference type="GO" id="GO:0038039">
    <property type="term" value="C:G protein-coupled receptor heterodimeric complex"/>
    <property type="evidence" value="ECO:0007669"/>
    <property type="project" value="TreeGrafter"/>
</dbReference>
<dbReference type="InterPro" id="IPR002455">
    <property type="entry name" value="GPCR3_GABA-B"/>
</dbReference>
<evidence type="ECO:0000256" key="2">
    <source>
        <dbReference type="ARBA" id="ARBA00023170"/>
    </source>
</evidence>
<evidence type="ECO:0000313" key="6">
    <source>
        <dbReference type="Proteomes" id="UP000094527"/>
    </source>
</evidence>
<protein>
    <submittedName>
        <fullName evidence="5">Gamma-aminobutyric acid type B receptor subunit 1</fullName>
    </submittedName>
</protein>
<evidence type="ECO:0000256" key="3">
    <source>
        <dbReference type="ARBA" id="ARBA00023180"/>
    </source>
</evidence>